<evidence type="ECO:0000256" key="1">
    <source>
        <dbReference type="ARBA" id="ARBA00022801"/>
    </source>
</evidence>
<dbReference type="CDD" id="cd00130">
    <property type="entry name" value="PAS"/>
    <property type="match status" value="1"/>
</dbReference>
<dbReference type="PANTHER" id="PTHR43156">
    <property type="entry name" value="STAGE II SPORULATION PROTEIN E-RELATED"/>
    <property type="match status" value="1"/>
</dbReference>
<evidence type="ECO:0000256" key="2">
    <source>
        <dbReference type="SAM" id="MobiDB-lite"/>
    </source>
</evidence>
<dbReference type="PANTHER" id="PTHR43156:SF2">
    <property type="entry name" value="STAGE II SPORULATION PROTEIN E"/>
    <property type="match status" value="1"/>
</dbReference>
<protein>
    <submittedName>
        <fullName evidence="5">SpoIIE family protein phosphatase</fullName>
    </submittedName>
</protein>
<dbReference type="InterPro" id="IPR052016">
    <property type="entry name" value="Bact_Sigma-Reg"/>
</dbReference>
<feature type="domain" description="PAS" evidence="3">
    <location>
        <begin position="59"/>
        <end position="127"/>
    </location>
</feature>
<dbReference type="InterPro" id="IPR013655">
    <property type="entry name" value="PAS_fold_3"/>
</dbReference>
<dbReference type="SUPFAM" id="SSF55781">
    <property type="entry name" value="GAF domain-like"/>
    <property type="match status" value="1"/>
</dbReference>
<dbReference type="Pfam" id="PF08447">
    <property type="entry name" value="PAS_3"/>
    <property type="match status" value="1"/>
</dbReference>
<dbReference type="Proteomes" id="UP001500037">
    <property type="component" value="Unassembled WGS sequence"/>
</dbReference>
<reference evidence="5 6" key="1">
    <citation type="journal article" date="2019" name="Int. J. Syst. Evol. Microbiol.">
        <title>The Global Catalogue of Microorganisms (GCM) 10K type strain sequencing project: providing services to taxonomists for standard genome sequencing and annotation.</title>
        <authorList>
            <consortium name="The Broad Institute Genomics Platform"/>
            <consortium name="The Broad Institute Genome Sequencing Center for Infectious Disease"/>
            <person name="Wu L."/>
            <person name="Ma J."/>
        </authorList>
    </citation>
    <scope>NUCLEOTIDE SEQUENCE [LARGE SCALE GENOMIC DNA]</scope>
    <source>
        <strain evidence="5 6">JCM 13004</strain>
    </source>
</reference>
<evidence type="ECO:0000259" key="4">
    <source>
        <dbReference type="SMART" id="SM00331"/>
    </source>
</evidence>
<dbReference type="Pfam" id="PF13185">
    <property type="entry name" value="GAF_2"/>
    <property type="match status" value="1"/>
</dbReference>
<dbReference type="InterPro" id="IPR036457">
    <property type="entry name" value="PPM-type-like_dom_sf"/>
</dbReference>
<sequence>MATEPEPQGPARLPLGPPAQGGRRPAARGTGLAAGRIVAPTAVQAVPGLPVRTGDSTPEWLEPAMAANGIGSFDWDIRRDLIEADQRACAIIGVAGGRLDRSAESFLTLLHPEDAPVVRRRVERAVAELGQCGAYYRTVFPGGELHAVRFRGRVLADAFGRPSRMVGFVWDATAELHKREDADRQAALREERSRFIKEAARALSEAVTVRDVARVFTELPLPGLPPDGLVLAALETGRLKILGASGYRHEDVTVYDRAPLEPFQPAAEAVRRRVPVFLSSREEYRERFPQAWTRAATTGRSAWAFLPLVASGRAIGLCVVSFDEARELDTDERTLLSTLGGLVAQSLARARLHDAEHELAAGLQRVMLPRTVPAVPGVTTAVRYLPAGSGLQIGGDWYDVVPLPGGHVGLVIGDVQGHDVHAAGIMGQLRIALRAYAAEGHPPAAVMARASRFLADLDTDHFATCTYAEVNVDYGVVYAVRAGHLDPVVRRTDGSSCVQSVVGGLPLGVSADQSYQVTRFSLDPGDTLVLCTDGLVESRRMDLDTGMGRLCTVVSGELPPRREGALDPLEELADRIAAGAADSSEREDDIALLLLRWDGPEGGLAAQQLRRRIGQADLARVAELRGELRDALRRWGVAELIDTAELLASELVTNAIRHTDRDAMFTARLYREDGREPRLRIEVEDESDLWPKRRTPGEQASSGRGLMLVEALADAWGVEPRGTGKRMWFELTAGEAG</sequence>
<dbReference type="Gene3D" id="3.60.40.10">
    <property type="entry name" value="PPM-type phosphatase domain"/>
    <property type="match status" value="1"/>
</dbReference>
<name>A0ABN1T9E5_9ACTN</name>
<keyword evidence="1" id="KW-0378">Hydrolase</keyword>
<dbReference type="InterPro" id="IPR001932">
    <property type="entry name" value="PPM-type_phosphatase-like_dom"/>
</dbReference>
<dbReference type="Gene3D" id="2.10.70.100">
    <property type="match status" value="1"/>
</dbReference>
<dbReference type="Pfam" id="PF13581">
    <property type="entry name" value="HATPase_c_2"/>
    <property type="match status" value="1"/>
</dbReference>
<dbReference type="InterPro" id="IPR000014">
    <property type="entry name" value="PAS"/>
</dbReference>
<dbReference type="SUPFAM" id="SSF81606">
    <property type="entry name" value="PP2C-like"/>
    <property type="match status" value="1"/>
</dbReference>
<dbReference type="Gene3D" id="3.30.450.20">
    <property type="entry name" value="PAS domain"/>
    <property type="match status" value="1"/>
</dbReference>
<dbReference type="InterPro" id="IPR029016">
    <property type="entry name" value="GAF-like_dom_sf"/>
</dbReference>
<dbReference type="InterPro" id="IPR003594">
    <property type="entry name" value="HATPase_dom"/>
</dbReference>
<comment type="caution">
    <text evidence="5">The sequence shown here is derived from an EMBL/GenBank/DDBJ whole genome shotgun (WGS) entry which is preliminary data.</text>
</comment>
<dbReference type="Gene3D" id="3.30.565.10">
    <property type="entry name" value="Histidine kinase-like ATPase, C-terminal domain"/>
    <property type="match status" value="1"/>
</dbReference>
<dbReference type="SMART" id="SM00091">
    <property type="entry name" value="PAS"/>
    <property type="match status" value="1"/>
</dbReference>
<evidence type="ECO:0000313" key="5">
    <source>
        <dbReference type="EMBL" id="GAA1069968.1"/>
    </source>
</evidence>
<gene>
    <name evidence="5" type="ORF">GCM10009665_77840</name>
</gene>
<dbReference type="InterPro" id="IPR003018">
    <property type="entry name" value="GAF"/>
</dbReference>
<dbReference type="SUPFAM" id="SSF55785">
    <property type="entry name" value="PYP-like sensor domain (PAS domain)"/>
    <property type="match status" value="1"/>
</dbReference>
<dbReference type="EMBL" id="BAAALF010000366">
    <property type="protein sequence ID" value="GAA1069968.1"/>
    <property type="molecule type" value="Genomic_DNA"/>
</dbReference>
<dbReference type="Gene3D" id="3.30.450.40">
    <property type="match status" value="1"/>
</dbReference>
<dbReference type="RefSeq" id="WP_344447064.1">
    <property type="nucleotide sequence ID" value="NZ_BAAALF010000366.1"/>
</dbReference>
<feature type="domain" description="PPM-type phosphatase" evidence="4">
    <location>
        <begin position="378"/>
        <end position="597"/>
    </location>
</feature>
<dbReference type="Pfam" id="PF07228">
    <property type="entry name" value="SpoIIE"/>
    <property type="match status" value="1"/>
</dbReference>
<dbReference type="InterPro" id="IPR036890">
    <property type="entry name" value="HATPase_C_sf"/>
</dbReference>
<evidence type="ECO:0000259" key="3">
    <source>
        <dbReference type="SMART" id="SM00091"/>
    </source>
</evidence>
<evidence type="ECO:0000313" key="6">
    <source>
        <dbReference type="Proteomes" id="UP001500037"/>
    </source>
</evidence>
<dbReference type="SMART" id="SM00331">
    <property type="entry name" value="PP2C_SIG"/>
    <property type="match status" value="1"/>
</dbReference>
<dbReference type="CDD" id="cd16936">
    <property type="entry name" value="HATPase_RsbW-like"/>
    <property type="match status" value="1"/>
</dbReference>
<feature type="region of interest" description="Disordered" evidence="2">
    <location>
        <begin position="1"/>
        <end position="30"/>
    </location>
</feature>
<organism evidence="5 6">
    <name type="scientific">Kitasatospora nipponensis</name>
    <dbReference type="NCBI Taxonomy" id="258049"/>
    <lineage>
        <taxon>Bacteria</taxon>
        <taxon>Bacillati</taxon>
        <taxon>Actinomycetota</taxon>
        <taxon>Actinomycetes</taxon>
        <taxon>Kitasatosporales</taxon>
        <taxon>Streptomycetaceae</taxon>
        <taxon>Kitasatospora</taxon>
    </lineage>
</organism>
<dbReference type="SUPFAM" id="SSF55874">
    <property type="entry name" value="ATPase domain of HSP90 chaperone/DNA topoisomerase II/histidine kinase"/>
    <property type="match status" value="1"/>
</dbReference>
<keyword evidence="6" id="KW-1185">Reference proteome</keyword>
<dbReference type="InterPro" id="IPR035965">
    <property type="entry name" value="PAS-like_dom_sf"/>
</dbReference>
<proteinExistence type="predicted"/>
<accession>A0ABN1T9E5</accession>